<accession>A0ABQ9GYE4</accession>
<dbReference type="PROSITE" id="PS01359">
    <property type="entry name" value="ZF_PHD_1"/>
    <property type="match status" value="1"/>
</dbReference>
<dbReference type="InterPro" id="IPR013083">
    <property type="entry name" value="Znf_RING/FYVE/PHD"/>
</dbReference>
<evidence type="ECO:0000256" key="3">
    <source>
        <dbReference type="ARBA" id="ARBA00022833"/>
    </source>
</evidence>
<dbReference type="Proteomes" id="UP001159363">
    <property type="component" value="Chromosome 7"/>
</dbReference>
<keyword evidence="2" id="KW-0863">Zinc-finger</keyword>
<comment type="caution">
    <text evidence="4">The sequence shown here is derived from an EMBL/GenBank/DDBJ whole genome shotgun (WGS) entry which is preliminary data.</text>
</comment>
<sequence length="86" mass="9976">MSRSCKRRFVDSSSSDKSDDVFNIVSDSSDEEDNDAECLFCECVFSDDKHGEQWIQCTVCYRWTHEHCGATDVHFVCPQCQKRVKK</sequence>
<dbReference type="InterPro" id="IPR011011">
    <property type="entry name" value="Znf_FYVE_PHD"/>
</dbReference>
<keyword evidence="1" id="KW-0479">Metal-binding</keyword>
<protein>
    <submittedName>
        <fullName evidence="4">Uncharacterized protein</fullName>
    </submittedName>
</protein>
<evidence type="ECO:0000313" key="4">
    <source>
        <dbReference type="EMBL" id="KAJ8877059.1"/>
    </source>
</evidence>
<evidence type="ECO:0000313" key="5">
    <source>
        <dbReference type="Proteomes" id="UP001159363"/>
    </source>
</evidence>
<name>A0ABQ9GYE4_9NEOP</name>
<reference evidence="4 5" key="1">
    <citation type="submission" date="2023-02" db="EMBL/GenBank/DDBJ databases">
        <title>LHISI_Scaffold_Assembly.</title>
        <authorList>
            <person name="Stuart O.P."/>
            <person name="Cleave R."/>
            <person name="Magrath M.J.L."/>
            <person name="Mikheyev A.S."/>
        </authorList>
    </citation>
    <scope>NUCLEOTIDE SEQUENCE [LARGE SCALE GENOMIC DNA]</scope>
    <source>
        <strain evidence="4">Daus_M_001</strain>
        <tissue evidence="4">Leg muscle</tissue>
    </source>
</reference>
<keyword evidence="5" id="KW-1185">Reference proteome</keyword>
<dbReference type="InterPro" id="IPR019786">
    <property type="entry name" value="Zinc_finger_PHD-type_CS"/>
</dbReference>
<gene>
    <name evidence="4" type="ORF">PR048_021511</name>
</gene>
<dbReference type="SUPFAM" id="SSF57903">
    <property type="entry name" value="FYVE/PHD zinc finger"/>
    <property type="match status" value="1"/>
</dbReference>
<dbReference type="EMBL" id="JARBHB010000008">
    <property type="protein sequence ID" value="KAJ8877059.1"/>
    <property type="molecule type" value="Genomic_DNA"/>
</dbReference>
<evidence type="ECO:0000256" key="2">
    <source>
        <dbReference type="ARBA" id="ARBA00022771"/>
    </source>
</evidence>
<dbReference type="Gene3D" id="3.30.40.10">
    <property type="entry name" value="Zinc/RING finger domain, C3HC4 (zinc finger)"/>
    <property type="match status" value="1"/>
</dbReference>
<keyword evidence="3" id="KW-0862">Zinc</keyword>
<evidence type="ECO:0000256" key="1">
    <source>
        <dbReference type="ARBA" id="ARBA00022723"/>
    </source>
</evidence>
<proteinExistence type="predicted"/>
<organism evidence="4 5">
    <name type="scientific">Dryococelus australis</name>
    <dbReference type="NCBI Taxonomy" id="614101"/>
    <lineage>
        <taxon>Eukaryota</taxon>
        <taxon>Metazoa</taxon>
        <taxon>Ecdysozoa</taxon>
        <taxon>Arthropoda</taxon>
        <taxon>Hexapoda</taxon>
        <taxon>Insecta</taxon>
        <taxon>Pterygota</taxon>
        <taxon>Neoptera</taxon>
        <taxon>Polyneoptera</taxon>
        <taxon>Phasmatodea</taxon>
        <taxon>Verophasmatodea</taxon>
        <taxon>Anareolatae</taxon>
        <taxon>Phasmatidae</taxon>
        <taxon>Eurycanthinae</taxon>
        <taxon>Dryococelus</taxon>
    </lineage>
</organism>